<organism evidence="2 3">
    <name type="scientific">Paraburkholderia caledonica</name>
    <dbReference type="NCBI Taxonomy" id="134536"/>
    <lineage>
        <taxon>Bacteria</taxon>
        <taxon>Pseudomonadati</taxon>
        <taxon>Pseudomonadota</taxon>
        <taxon>Betaproteobacteria</taxon>
        <taxon>Burkholderiales</taxon>
        <taxon>Burkholderiaceae</taxon>
        <taxon>Paraburkholderia</taxon>
    </lineage>
</organism>
<dbReference type="EMBL" id="JAURTK010000048">
    <property type="protein sequence ID" value="MDP9652003.1"/>
    <property type="molecule type" value="Genomic_DNA"/>
</dbReference>
<dbReference type="Pfam" id="PF10686">
    <property type="entry name" value="YAcAr"/>
    <property type="match status" value="1"/>
</dbReference>
<proteinExistence type="predicted"/>
<evidence type="ECO:0000313" key="3">
    <source>
        <dbReference type="Proteomes" id="UP001229486"/>
    </source>
</evidence>
<name>A0AB73IPR2_9BURK</name>
<feature type="domain" description="YspA cpYpsA-related SLOG" evidence="1">
    <location>
        <begin position="1"/>
        <end position="67"/>
    </location>
</feature>
<dbReference type="Proteomes" id="UP001229486">
    <property type="component" value="Unassembled WGS sequence"/>
</dbReference>
<gene>
    <name evidence="2" type="ORF">J2793_007478</name>
</gene>
<sequence length="115" mass="12246">MKVIVCGGRDYGNAEMLNLVLDELHAKTPIAMLINGGAKGADSLAFDWGLSKPSVHLHTVFAEWDTYGRKAGPMRNAAMLKLNPDLIVAFPGGRGTANMIAQSRAAGVPVIEVEQ</sequence>
<dbReference type="InterPro" id="IPR019627">
    <property type="entry name" value="YAcAr"/>
</dbReference>
<accession>A0AB73IPR2</accession>
<protein>
    <recommendedName>
        <fullName evidence="1">YspA cpYpsA-related SLOG domain-containing protein</fullName>
    </recommendedName>
</protein>
<dbReference type="RefSeq" id="WP_392396489.1">
    <property type="nucleotide sequence ID" value="NZ_JAURTK010000048.1"/>
</dbReference>
<reference evidence="2" key="1">
    <citation type="submission" date="2023-07" db="EMBL/GenBank/DDBJ databases">
        <title>Sorghum-associated microbial communities from plants grown in Nebraska, USA.</title>
        <authorList>
            <person name="Schachtman D."/>
        </authorList>
    </citation>
    <scope>NUCLEOTIDE SEQUENCE</scope>
    <source>
        <strain evidence="2">DS1061</strain>
    </source>
</reference>
<comment type="caution">
    <text evidence="2">The sequence shown here is derived from an EMBL/GenBank/DDBJ whole genome shotgun (WGS) entry which is preliminary data.</text>
</comment>
<evidence type="ECO:0000313" key="2">
    <source>
        <dbReference type="EMBL" id="MDP9652003.1"/>
    </source>
</evidence>
<evidence type="ECO:0000259" key="1">
    <source>
        <dbReference type="Pfam" id="PF10686"/>
    </source>
</evidence>
<dbReference type="AlphaFoldDB" id="A0AB73IPR2"/>